<dbReference type="Proteomes" id="UP001153954">
    <property type="component" value="Unassembled WGS sequence"/>
</dbReference>
<gene>
    <name evidence="1" type="ORF">EEDITHA_LOCUS18359</name>
</gene>
<name>A0AAU9UW62_EUPED</name>
<reference evidence="1" key="1">
    <citation type="submission" date="2022-03" db="EMBL/GenBank/DDBJ databases">
        <authorList>
            <person name="Tunstrom K."/>
        </authorList>
    </citation>
    <scope>NUCLEOTIDE SEQUENCE</scope>
</reference>
<dbReference type="Gene3D" id="3.40.50.2300">
    <property type="match status" value="1"/>
</dbReference>
<evidence type="ECO:0000313" key="2">
    <source>
        <dbReference type="Proteomes" id="UP001153954"/>
    </source>
</evidence>
<dbReference type="AlphaFoldDB" id="A0AAU9UW62"/>
<evidence type="ECO:0008006" key="3">
    <source>
        <dbReference type="Google" id="ProtNLM"/>
    </source>
</evidence>
<comment type="caution">
    <text evidence="1">The sequence shown here is derived from an EMBL/GenBank/DDBJ whole genome shotgun (WGS) entry which is preliminary data.</text>
</comment>
<accession>A0AAU9UW62</accession>
<evidence type="ECO:0000313" key="1">
    <source>
        <dbReference type="EMBL" id="CAH2103909.1"/>
    </source>
</evidence>
<organism evidence="1 2">
    <name type="scientific">Euphydryas editha</name>
    <name type="common">Edith's checkerspot</name>
    <dbReference type="NCBI Taxonomy" id="104508"/>
    <lineage>
        <taxon>Eukaryota</taxon>
        <taxon>Metazoa</taxon>
        <taxon>Ecdysozoa</taxon>
        <taxon>Arthropoda</taxon>
        <taxon>Hexapoda</taxon>
        <taxon>Insecta</taxon>
        <taxon>Pterygota</taxon>
        <taxon>Neoptera</taxon>
        <taxon>Endopterygota</taxon>
        <taxon>Lepidoptera</taxon>
        <taxon>Glossata</taxon>
        <taxon>Ditrysia</taxon>
        <taxon>Papilionoidea</taxon>
        <taxon>Nymphalidae</taxon>
        <taxon>Nymphalinae</taxon>
        <taxon>Euphydryas</taxon>
    </lineage>
</organism>
<proteinExistence type="predicted"/>
<keyword evidence="2" id="KW-1185">Reference proteome</keyword>
<sequence>MSKTYSWHNKNREVQVIPPSGLIDYAISLRPDYHKAVIDTVTYYGWKSIIYIYDSHDGISVRDEFPSMKHRGKTLP</sequence>
<protein>
    <recommendedName>
        <fullName evidence="3">Glutamate receptor 1</fullName>
    </recommendedName>
</protein>
<dbReference type="EMBL" id="CAKOGL010000026">
    <property type="protein sequence ID" value="CAH2103909.1"/>
    <property type="molecule type" value="Genomic_DNA"/>
</dbReference>